<dbReference type="SMART" id="SM00448">
    <property type="entry name" value="REC"/>
    <property type="match status" value="1"/>
</dbReference>
<evidence type="ECO:0000259" key="3">
    <source>
        <dbReference type="PROSITE" id="PS50110"/>
    </source>
</evidence>
<accession>A0A2V1JVZ8</accession>
<evidence type="ECO:0000256" key="2">
    <source>
        <dbReference type="PROSITE-ProRule" id="PRU00169"/>
    </source>
</evidence>
<sequence length="133" mass="14361">MGIRVLVVDDSVTMRMVVQAAFLDVGWQVTTASNGKEALDLAQQQHFDLVVSDLNMPVMHGLEFIGNMRQHSANQDVPVLVLTTEDDDASKETAAELGVYAWVHKPVDPDTLVALSQDLLDGLAAENSNGASE</sequence>
<comment type="caution">
    <text evidence="4">The sequence shown here is derived from an EMBL/GenBank/DDBJ whole genome shotgun (WGS) entry which is preliminary data.</text>
</comment>
<dbReference type="SUPFAM" id="SSF52172">
    <property type="entry name" value="CheY-like"/>
    <property type="match status" value="1"/>
</dbReference>
<dbReference type="PANTHER" id="PTHR44591:SF25">
    <property type="entry name" value="CHEMOTAXIS TWO-COMPONENT RESPONSE REGULATOR"/>
    <property type="match status" value="1"/>
</dbReference>
<gene>
    <name evidence="4" type="ORF">DD235_15435</name>
</gene>
<dbReference type="EMBL" id="QETA01000008">
    <property type="protein sequence ID" value="PWF21300.1"/>
    <property type="molecule type" value="Genomic_DNA"/>
</dbReference>
<dbReference type="PANTHER" id="PTHR44591">
    <property type="entry name" value="STRESS RESPONSE REGULATOR PROTEIN 1"/>
    <property type="match status" value="1"/>
</dbReference>
<evidence type="ECO:0000256" key="1">
    <source>
        <dbReference type="ARBA" id="ARBA00022553"/>
    </source>
</evidence>
<keyword evidence="1 2" id="KW-0597">Phosphoprotein</keyword>
<dbReference type="Proteomes" id="UP000245212">
    <property type="component" value="Unassembled WGS sequence"/>
</dbReference>
<dbReference type="InterPro" id="IPR050595">
    <property type="entry name" value="Bact_response_regulator"/>
</dbReference>
<proteinExistence type="predicted"/>
<dbReference type="GO" id="GO:0000160">
    <property type="term" value="P:phosphorelay signal transduction system"/>
    <property type="evidence" value="ECO:0007669"/>
    <property type="project" value="InterPro"/>
</dbReference>
<dbReference type="Gene3D" id="3.40.50.2300">
    <property type="match status" value="1"/>
</dbReference>
<protein>
    <submittedName>
        <fullName evidence="4">Two-component system response regulator</fullName>
    </submittedName>
</protein>
<evidence type="ECO:0000313" key="4">
    <source>
        <dbReference type="EMBL" id="PWF21300.1"/>
    </source>
</evidence>
<dbReference type="Pfam" id="PF00072">
    <property type="entry name" value="Response_reg"/>
    <property type="match status" value="1"/>
</dbReference>
<feature type="modified residue" description="4-aspartylphosphate" evidence="2">
    <location>
        <position position="53"/>
    </location>
</feature>
<dbReference type="RefSeq" id="WP_109063107.1">
    <property type="nucleotide sequence ID" value="NZ_QETA01000008.1"/>
</dbReference>
<dbReference type="PROSITE" id="PS50110">
    <property type="entry name" value="RESPONSE_REGULATORY"/>
    <property type="match status" value="1"/>
</dbReference>
<keyword evidence="5" id="KW-1185">Reference proteome</keyword>
<organism evidence="4 5">
    <name type="scientific">Corticimicrobacter populi</name>
    <dbReference type="NCBI Taxonomy" id="2175229"/>
    <lineage>
        <taxon>Bacteria</taxon>
        <taxon>Pseudomonadati</taxon>
        <taxon>Pseudomonadota</taxon>
        <taxon>Betaproteobacteria</taxon>
        <taxon>Burkholderiales</taxon>
        <taxon>Alcaligenaceae</taxon>
        <taxon>Corticimicrobacter</taxon>
    </lineage>
</organism>
<dbReference type="InterPro" id="IPR011006">
    <property type="entry name" value="CheY-like_superfamily"/>
</dbReference>
<feature type="domain" description="Response regulatory" evidence="3">
    <location>
        <begin position="4"/>
        <end position="120"/>
    </location>
</feature>
<reference evidence="5" key="1">
    <citation type="submission" date="2018-05" db="EMBL/GenBank/DDBJ databases">
        <authorList>
            <person name="Li Y."/>
        </authorList>
    </citation>
    <scope>NUCLEOTIDE SEQUENCE [LARGE SCALE GENOMIC DNA]</scope>
    <source>
        <strain evidence="5">3d-2-2</strain>
    </source>
</reference>
<dbReference type="InterPro" id="IPR001789">
    <property type="entry name" value="Sig_transdc_resp-reg_receiver"/>
</dbReference>
<dbReference type="AlphaFoldDB" id="A0A2V1JVZ8"/>
<evidence type="ECO:0000313" key="5">
    <source>
        <dbReference type="Proteomes" id="UP000245212"/>
    </source>
</evidence>
<name>A0A2V1JVZ8_9BURK</name>